<accession>A0A3P6E112</accession>
<dbReference type="AlphaFoldDB" id="A0A3P6E112"/>
<sequence length="42" mass="5141">MILLLSRQRYEELPPPTNHLRRRAKRQNQSRKEEISGSFIYK</sequence>
<gene>
    <name evidence="2" type="ORF">BOLC7T43343H</name>
</gene>
<evidence type="ECO:0000256" key="1">
    <source>
        <dbReference type="SAM" id="MobiDB-lite"/>
    </source>
</evidence>
<evidence type="ECO:0000313" key="2">
    <source>
        <dbReference type="EMBL" id="VDD37783.1"/>
    </source>
</evidence>
<proteinExistence type="predicted"/>
<protein>
    <submittedName>
        <fullName evidence="2">Uncharacterized protein</fullName>
    </submittedName>
</protein>
<name>A0A3P6E112_BRAOL</name>
<feature type="compositionally biased region" description="Basic residues" evidence="1">
    <location>
        <begin position="19"/>
        <end position="29"/>
    </location>
</feature>
<reference evidence="2" key="1">
    <citation type="submission" date="2018-11" db="EMBL/GenBank/DDBJ databases">
        <authorList>
            <consortium name="Genoscope - CEA"/>
            <person name="William W."/>
        </authorList>
    </citation>
    <scope>NUCLEOTIDE SEQUENCE</scope>
</reference>
<dbReference type="EMBL" id="LR031876">
    <property type="protein sequence ID" value="VDD37783.1"/>
    <property type="molecule type" value="Genomic_DNA"/>
</dbReference>
<feature type="region of interest" description="Disordered" evidence="1">
    <location>
        <begin position="13"/>
        <end position="42"/>
    </location>
</feature>
<organism evidence="2">
    <name type="scientific">Brassica oleracea</name>
    <name type="common">Wild cabbage</name>
    <dbReference type="NCBI Taxonomy" id="3712"/>
    <lineage>
        <taxon>Eukaryota</taxon>
        <taxon>Viridiplantae</taxon>
        <taxon>Streptophyta</taxon>
        <taxon>Embryophyta</taxon>
        <taxon>Tracheophyta</taxon>
        <taxon>Spermatophyta</taxon>
        <taxon>Magnoliopsida</taxon>
        <taxon>eudicotyledons</taxon>
        <taxon>Gunneridae</taxon>
        <taxon>Pentapetalae</taxon>
        <taxon>rosids</taxon>
        <taxon>malvids</taxon>
        <taxon>Brassicales</taxon>
        <taxon>Brassicaceae</taxon>
        <taxon>Brassiceae</taxon>
        <taxon>Brassica</taxon>
    </lineage>
</organism>